<dbReference type="EMBL" id="FMJE01000005">
    <property type="protein sequence ID" value="SCM83024.1"/>
    <property type="molecule type" value="Genomic_DNA"/>
</dbReference>
<dbReference type="AlphaFoldDB" id="A0A212LZL0"/>
<sequence length="143" mass="17088">MIDLEAPIVPWEGIGNIKLYSTIDELKKIVEDKDTRRFEYYENLVRYEVPGKIYLFFNLINRKLFKITALEKYQGALFEQIKMGMHIREVLQIEPSFQYDEFEEVYCSPKGIYIETDAEHNTVQWISVFVKELEQEDFEGGNW</sequence>
<gene>
    <name evidence="1" type="ORF">KL86SPO_50796</name>
</gene>
<dbReference type="RefSeq" id="WP_288185556.1">
    <property type="nucleotide sequence ID" value="NZ_LT608335.1"/>
</dbReference>
<proteinExistence type="predicted"/>
<accession>A0A212LZL0</accession>
<organism evidence="1">
    <name type="scientific">uncultured Sporomusa sp</name>
    <dbReference type="NCBI Taxonomy" id="307249"/>
    <lineage>
        <taxon>Bacteria</taxon>
        <taxon>Bacillati</taxon>
        <taxon>Bacillota</taxon>
        <taxon>Negativicutes</taxon>
        <taxon>Selenomonadales</taxon>
        <taxon>Sporomusaceae</taxon>
        <taxon>Sporomusa</taxon>
        <taxon>environmental samples</taxon>
    </lineage>
</organism>
<reference evidence="1" key="1">
    <citation type="submission" date="2016-08" db="EMBL/GenBank/DDBJ databases">
        <authorList>
            <person name="Seilhamer J.J."/>
        </authorList>
    </citation>
    <scope>NUCLEOTIDE SEQUENCE</scope>
    <source>
        <strain evidence="1">86</strain>
    </source>
</reference>
<protein>
    <submittedName>
        <fullName evidence="1">Uncharacterized protein</fullName>
    </submittedName>
</protein>
<evidence type="ECO:0000313" key="1">
    <source>
        <dbReference type="EMBL" id="SCM83024.1"/>
    </source>
</evidence>
<name>A0A212LZL0_9FIRM</name>